<gene>
    <name evidence="2" type="ORF">SAMN04488096_104251</name>
</gene>
<reference evidence="2 3" key="1">
    <citation type="submission" date="2016-11" db="EMBL/GenBank/DDBJ databases">
        <authorList>
            <person name="Jaros S."/>
            <person name="Januszkiewicz K."/>
            <person name="Wedrychowicz H."/>
        </authorList>
    </citation>
    <scope>NUCLEOTIDE SEQUENCE [LARGE SCALE GENOMIC DNA]</scope>
    <source>
        <strain evidence="2 3">DSM 21425</strain>
    </source>
</reference>
<accession>A0A1M6DYJ4</accession>
<dbReference type="Pfam" id="PF13585">
    <property type="entry name" value="CHU_C"/>
    <property type="match status" value="1"/>
</dbReference>
<keyword evidence="3" id="KW-1185">Reference proteome</keyword>
<name>A0A1M6DYJ4_9FLAO</name>
<dbReference type="SUPFAM" id="SSF49299">
    <property type="entry name" value="PKD domain"/>
    <property type="match status" value="1"/>
</dbReference>
<proteinExistence type="predicted"/>
<dbReference type="NCBIfam" id="TIGR04131">
    <property type="entry name" value="Bac_Flav_CTERM"/>
    <property type="match status" value="1"/>
</dbReference>
<dbReference type="EMBL" id="FQYY01000004">
    <property type="protein sequence ID" value="SHI78334.1"/>
    <property type="molecule type" value="Genomic_DNA"/>
</dbReference>
<sequence>MKRFLFFAFTLFSFTGFSQYIKVDSNSYTPQELIEDILINSGCIENILVTNSVSGSFNTEKSIGYFNKNNSNFPFEDGVVMSTGRLSNVPGPNNNLSDDDANGWGADQDLEQVLGISNTLNATSIEFDFTPNANTIQFQYIFASEEYQEGDDSTCQYSDVFGFLIKPIGGTYTNIAVVPGTTTPVKVTTVHPEIPGGCDAENEQYFSSFNNNNHSINFNGQTKPLVAQASVNAGSTYHIKLVIADDYNYRYDSAVFLEGSSFNIGADLGDDLTGENALCENETHTLSVSDNGNTPTNYEWFLVNNDNSETLLTSGTTTTDYTINTAGTYKVVVTYGANCTAEDSIEVEYFSFSNLVDGFLYECDTNNDGLSIFNLNNASQDLINNNPNFTVTNYFLTETEALSNQNPISNADSFSNTNPSQKIYARVVSISGCVTTVGLTLETTYTSYTAISLVNCYSIANSFIPFNLANAYSLIETETGLSSFSVTYYANEGDALAETNSLSNNIEVSIEDLPLSVFGKIENSAGCQGIIEVVLQGIQEPELNPSYQAPYLCVEENNTVTIEAGLKESNSTFTFEWNTGETTPSINVDSLGTYQVNITKTEVVNGEEYTCSTTNSIEVFGSEKASISYKIEGTFDDYTLIISAEGDGDYIYSLDNQFNNYQESPIFSVEAGSHIIYVKDINGCGIAMKEIIVLGYPKFFTPNQDGINDTWRLIGTNNLNKQIKAVYIFDRFGKLLKSISSVGYWDGTFHGKQMPSSEYWFLVTFKDAEDFKGHFTLKR</sequence>
<dbReference type="NCBIfam" id="NF038133">
    <property type="entry name" value="choice_anch_L"/>
    <property type="match status" value="1"/>
</dbReference>
<protein>
    <submittedName>
        <fullName evidence="2">Gliding motility-associated C-terminal domain-containing protein</fullName>
    </submittedName>
</protein>
<evidence type="ECO:0000313" key="2">
    <source>
        <dbReference type="EMBL" id="SHI78334.1"/>
    </source>
</evidence>
<dbReference type="STRING" id="579105.SAMN04488096_104251"/>
<dbReference type="PROSITE" id="PS50835">
    <property type="entry name" value="IG_LIKE"/>
    <property type="match status" value="1"/>
</dbReference>
<feature type="domain" description="Ig-like" evidence="1">
    <location>
        <begin position="541"/>
        <end position="628"/>
    </location>
</feature>
<dbReference type="Gene3D" id="2.60.40.10">
    <property type="entry name" value="Immunoglobulins"/>
    <property type="match status" value="1"/>
</dbReference>
<dbReference type="InterPro" id="IPR013783">
    <property type="entry name" value="Ig-like_fold"/>
</dbReference>
<dbReference type="InterPro" id="IPR049804">
    <property type="entry name" value="Choice_anch_L"/>
</dbReference>
<organism evidence="2 3">
    <name type="scientific">Mesonia phycicola</name>
    <dbReference type="NCBI Taxonomy" id="579105"/>
    <lineage>
        <taxon>Bacteria</taxon>
        <taxon>Pseudomonadati</taxon>
        <taxon>Bacteroidota</taxon>
        <taxon>Flavobacteriia</taxon>
        <taxon>Flavobacteriales</taxon>
        <taxon>Flavobacteriaceae</taxon>
        <taxon>Mesonia</taxon>
    </lineage>
</organism>
<dbReference type="InterPro" id="IPR035986">
    <property type="entry name" value="PKD_dom_sf"/>
</dbReference>
<evidence type="ECO:0000313" key="3">
    <source>
        <dbReference type="Proteomes" id="UP000184225"/>
    </source>
</evidence>
<dbReference type="AlphaFoldDB" id="A0A1M6DYJ4"/>
<evidence type="ECO:0000259" key="1">
    <source>
        <dbReference type="PROSITE" id="PS50835"/>
    </source>
</evidence>
<dbReference type="Proteomes" id="UP000184225">
    <property type="component" value="Unassembled WGS sequence"/>
</dbReference>
<dbReference type="InterPro" id="IPR007110">
    <property type="entry name" value="Ig-like_dom"/>
</dbReference>
<dbReference type="RefSeq" id="WP_073149893.1">
    <property type="nucleotide sequence ID" value="NZ_FQYY01000004.1"/>
</dbReference>
<dbReference type="OrthoDB" id="9765926at2"/>
<dbReference type="InterPro" id="IPR026341">
    <property type="entry name" value="T9SS_type_B"/>
</dbReference>